<feature type="compositionally biased region" description="Polar residues" evidence="7">
    <location>
        <begin position="620"/>
        <end position="631"/>
    </location>
</feature>
<comment type="subcellular location">
    <subcellularLocation>
        <location evidence="1">Endoplasmic reticulum membrane</location>
        <topology evidence="1">Multi-pass membrane protein</topology>
    </subcellularLocation>
</comment>
<dbReference type="GO" id="GO:1905515">
    <property type="term" value="P:non-motile cilium assembly"/>
    <property type="evidence" value="ECO:0007669"/>
    <property type="project" value="TreeGrafter"/>
</dbReference>
<feature type="compositionally biased region" description="Basic and acidic residues" evidence="7">
    <location>
        <begin position="405"/>
        <end position="419"/>
    </location>
</feature>
<feature type="transmembrane region" description="Helical" evidence="8">
    <location>
        <begin position="909"/>
        <end position="932"/>
    </location>
</feature>
<feature type="coiled-coil region" evidence="6">
    <location>
        <begin position="207"/>
        <end position="241"/>
    </location>
</feature>
<gene>
    <name evidence="9" type="primary">HHATL</name>
</gene>
<keyword evidence="2 8" id="KW-0812">Transmembrane</keyword>
<dbReference type="EMBL" id="AAGW02056076">
    <property type="status" value="NOT_ANNOTATED_CDS"/>
    <property type="molecule type" value="Genomic_DNA"/>
</dbReference>
<keyword evidence="4 8" id="KW-1133">Transmembrane helix</keyword>
<dbReference type="GO" id="GO:0034451">
    <property type="term" value="C:centriolar satellite"/>
    <property type="evidence" value="ECO:0007669"/>
    <property type="project" value="TreeGrafter"/>
</dbReference>
<feature type="transmembrane region" description="Helical" evidence="8">
    <location>
        <begin position="787"/>
        <end position="812"/>
    </location>
</feature>
<dbReference type="InParanoid" id="A0A5F9CHT8"/>
<dbReference type="GeneTree" id="ENSGT00390000000596"/>
<dbReference type="Proteomes" id="UP000001811">
    <property type="component" value="Chromosome 9"/>
</dbReference>
<reference evidence="9 10" key="1">
    <citation type="journal article" date="2011" name="Nature">
        <title>A high-resolution map of human evolutionary constraint using 29 mammals.</title>
        <authorList>
            <person name="Lindblad-Toh K."/>
            <person name="Garber M."/>
            <person name="Zuk O."/>
            <person name="Lin M.F."/>
            <person name="Parker B.J."/>
            <person name="Washietl S."/>
            <person name="Kheradpour P."/>
            <person name="Ernst J."/>
            <person name="Jordan G."/>
            <person name="Mauceli E."/>
            <person name="Ward L.D."/>
            <person name="Lowe C.B."/>
            <person name="Holloway A.K."/>
            <person name="Clamp M."/>
            <person name="Gnerre S."/>
            <person name="Alfoldi J."/>
            <person name="Beal K."/>
            <person name="Chang J."/>
            <person name="Clawson H."/>
            <person name="Cuff J."/>
            <person name="Di Palma F."/>
            <person name="Fitzgerald S."/>
            <person name="Flicek P."/>
            <person name="Guttman M."/>
            <person name="Hubisz M.J."/>
            <person name="Jaffe D.B."/>
            <person name="Jungreis I."/>
            <person name="Kent W.J."/>
            <person name="Kostka D."/>
            <person name="Lara M."/>
            <person name="Martins A.L."/>
            <person name="Massingham T."/>
            <person name="Moltke I."/>
            <person name="Raney B.J."/>
            <person name="Rasmussen M.D."/>
            <person name="Robinson J."/>
            <person name="Stark A."/>
            <person name="Vilella A.J."/>
            <person name="Wen J."/>
            <person name="Xie X."/>
            <person name="Zody M.C."/>
            <person name="Baldwin J."/>
            <person name="Bloom T."/>
            <person name="Chin C.W."/>
            <person name="Heiman D."/>
            <person name="Nicol R."/>
            <person name="Nusbaum C."/>
            <person name="Young S."/>
            <person name="Wilkinson J."/>
            <person name="Worley K.C."/>
            <person name="Kovar C.L."/>
            <person name="Muzny D.M."/>
            <person name="Gibbs R.A."/>
            <person name="Cree A."/>
            <person name="Dihn H.H."/>
            <person name="Fowler G."/>
            <person name="Jhangiani S."/>
            <person name="Joshi V."/>
            <person name="Lee S."/>
            <person name="Lewis L.R."/>
            <person name="Nazareth L.V."/>
            <person name="Okwuonu G."/>
            <person name="Santibanez J."/>
            <person name="Warren W.C."/>
            <person name="Mardis E.R."/>
            <person name="Weinstock G.M."/>
            <person name="Wilson R.K."/>
            <person name="Delehaunty K."/>
            <person name="Dooling D."/>
            <person name="Fronik C."/>
            <person name="Fulton L."/>
            <person name="Fulton B."/>
            <person name="Graves T."/>
            <person name="Minx P."/>
            <person name="Sodergren E."/>
            <person name="Birney E."/>
            <person name="Margulies E.H."/>
            <person name="Herrero J."/>
            <person name="Green E.D."/>
            <person name="Haussler D."/>
            <person name="Siepel A."/>
            <person name="Goldman N."/>
            <person name="Pollard K.S."/>
            <person name="Pedersen J.S."/>
            <person name="Lander E.S."/>
            <person name="Kellis M."/>
        </authorList>
    </citation>
    <scope>NUCLEOTIDE SEQUENCE [LARGE SCALE GENOMIC DNA]</scope>
    <source>
        <strain evidence="9 10">Thorbecke inbred</strain>
    </source>
</reference>
<dbReference type="SMR" id="A0A5F9CHT8"/>
<dbReference type="InterPro" id="IPR004299">
    <property type="entry name" value="MBOAT_fam"/>
</dbReference>
<dbReference type="FunCoup" id="A0A5F9CHT8">
    <property type="interactions" value="77"/>
</dbReference>
<feature type="region of interest" description="Disordered" evidence="7">
    <location>
        <begin position="21"/>
        <end position="48"/>
    </location>
</feature>
<feature type="region of interest" description="Disordered" evidence="7">
    <location>
        <begin position="283"/>
        <end position="303"/>
    </location>
</feature>
<evidence type="ECO:0000313" key="9">
    <source>
        <dbReference type="Ensembl" id="ENSOCUP00000033162.1"/>
    </source>
</evidence>
<reference evidence="9" key="2">
    <citation type="submission" date="2025-08" db="UniProtKB">
        <authorList>
            <consortium name="Ensembl"/>
        </authorList>
    </citation>
    <scope>IDENTIFICATION</scope>
    <source>
        <strain evidence="9">Thorbecke</strain>
    </source>
</reference>
<feature type="transmembrane region" description="Helical" evidence="8">
    <location>
        <begin position="1087"/>
        <end position="1105"/>
    </location>
</feature>
<reference evidence="9" key="3">
    <citation type="submission" date="2025-09" db="UniProtKB">
        <authorList>
            <consortium name="Ensembl"/>
        </authorList>
    </citation>
    <scope>IDENTIFICATION</scope>
    <source>
        <strain evidence="9">Thorbecke</strain>
    </source>
</reference>
<dbReference type="EMBL" id="AAGW02056077">
    <property type="status" value="NOT_ANNOTATED_CDS"/>
    <property type="molecule type" value="Genomic_DNA"/>
</dbReference>
<evidence type="ECO:0008006" key="11">
    <source>
        <dbReference type="Google" id="ProtNLM"/>
    </source>
</evidence>
<dbReference type="EMBL" id="AAGW02056075">
    <property type="status" value="NOT_ANNOTATED_CDS"/>
    <property type="molecule type" value="Genomic_DNA"/>
</dbReference>
<keyword evidence="10" id="KW-1185">Reference proteome</keyword>
<accession>A0A5F9CHT8</accession>
<feature type="transmembrane region" description="Helical" evidence="8">
    <location>
        <begin position="759"/>
        <end position="781"/>
    </location>
</feature>
<feature type="region of interest" description="Disordered" evidence="7">
    <location>
        <begin position="606"/>
        <end position="640"/>
    </location>
</feature>
<keyword evidence="3" id="KW-0256">Endoplasmic reticulum</keyword>
<feature type="compositionally biased region" description="Basic and acidic residues" evidence="7">
    <location>
        <begin position="28"/>
        <end position="48"/>
    </location>
</feature>
<evidence type="ECO:0000256" key="1">
    <source>
        <dbReference type="ARBA" id="ARBA00004477"/>
    </source>
</evidence>
<feature type="coiled-coil region" evidence="6">
    <location>
        <begin position="430"/>
        <end position="457"/>
    </location>
</feature>
<dbReference type="STRING" id="9986.ENSOCUP00000033162"/>
<proteinExistence type="predicted"/>
<dbReference type="GO" id="GO:0031122">
    <property type="term" value="P:cytoplasmic microtubule organization"/>
    <property type="evidence" value="ECO:0007669"/>
    <property type="project" value="TreeGrafter"/>
</dbReference>
<dbReference type="PANTHER" id="PTHR31935:SF1">
    <property type="entry name" value="COILED-COIL DOMAIN-CONTAINING PROTEIN 13"/>
    <property type="match status" value="1"/>
</dbReference>
<evidence type="ECO:0000313" key="10">
    <source>
        <dbReference type="Proteomes" id="UP000001811"/>
    </source>
</evidence>
<feature type="transmembrane region" description="Helical" evidence="8">
    <location>
        <begin position="1125"/>
        <end position="1143"/>
    </location>
</feature>
<dbReference type="InterPro" id="IPR038929">
    <property type="entry name" value="CCDC13"/>
</dbReference>
<dbReference type="PANTHER" id="PTHR31935">
    <property type="entry name" value="COILED-COIL DOMAIN-CONTAINING PROTEIN 13"/>
    <property type="match status" value="1"/>
</dbReference>
<evidence type="ECO:0000256" key="8">
    <source>
        <dbReference type="SAM" id="Phobius"/>
    </source>
</evidence>
<feature type="region of interest" description="Disordered" evidence="7">
    <location>
        <begin position="405"/>
        <end position="425"/>
    </location>
</feature>
<evidence type="ECO:0000256" key="6">
    <source>
        <dbReference type="SAM" id="Coils"/>
    </source>
</evidence>
<dbReference type="Bgee" id="ENSOCUG00000013166">
    <property type="expression patterns" value="Expressed in smooth muscle tissue and 16 other cell types or tissues"/>
</dbReference>
<protein>
    <recommendedName>
        <fullName evidence="11">Coiled-coil domain containing 13</fullName>
    </recommendedName>
</protein>
<organism evidence="9 10">
    <name type="scientific">Oryctolagus cuniculus</name>
    <name type="common">Rabbit</name>
    <dbReference type="NCBI Taxonomy" id="9986"/>
    <lineage>
        <taxon>Eukaryota</taxon>
        <taxon>Metazoa</taxon>
        <taxon>Chordata</taxon>
        <taxon>Craniata</taxon>
        <taxon>Vertebrata</taxon>
        <taxon>Euteleostomi</taxon>
        <taxon>Mammalia</taxon>
        <taxon>Eutheria</taxon>
        <taxon>Euarchontoglires</taxon>
        <taxon>Glires</taxon>
        <taxon>Lagomorpha</taxon>
        <taxon>Leporidae</taxon>
        <taxon>Oryctolagus</taxon>
    </lineage>
</organism>
<sequence length="1164" mass="130803">MAEDEGSQDTLRLQFKAMQEMQHQRLQKQMEKRKEKELSCQSRADEQKEPLEISEGLGLLHAGEQNSKISFEQGVLEDEINQLRDELRETVDENGRLYKLLKERDFEIKHLKKKIEEDRFAFTGTAGMAGDVIATKIVELSKKNRLLMAESEGAKTRVKQLTSRIQELERELQMALARLPTKGATDTGAKAPRAQMGDKALLETPEVRALQDRLTATNLKMSDLRNQIQAAKQELRIAQKVLASEVGEDVNVQQLLSSPGTWRGRAQQILVLQSKVRELEKQLGQTRSRSAGTTSDELSACSDPRKLSAQEKNLLRIRNLERDKQESWEKLANERNTLQRDVEELRKKFEGVSSRNKVLSNEVKTLRGQLGTLAEKGRHDDELIDALLNQLKQLQEILGSLSLQEEKTRASQHNRDQKLNSEAQRSSSLVAQLRAVVAEREAKVRQLELEIGQLSVQYLRSKEVGKESHGPEVSAANPRLLEDPGLTKSPASAGDHVGRLGSSRSVTSLGHTLVESSLTRPSLPSPHGPSSRFSDSPEQKGWQAQVTEIKALWQAAEVERDRLTEFVNVLQKRVEESNSKLLESERKLQGERLRTVLLEQHLEKLRLEPGRAAPKGRTGRPTSSTRQNWTGSEKDPPLAQLSQVPVESQMEELTTSPSQAMGVKTALPAAELGLYSLVVSGALAYAGRGLLDASQDGAHRKAFRESVRPGWEYIGRKMDVADFEWVMWFTSFRNVIVFALSGHVLFAKLCTMVAPQLRSWMYAVYGVLAVLGTMGPWYLLLLLGHCVGLYVASLLGQPWLCLGLGLASLASFKVDPLISWQSGFVTGTFDLQEVLFHGGSGFTVLRCTSFALESCAHPERRYSLADLLKYNFYLPFFFFGPIMTFDRFHAQVNQVEPVRPEGELWRIQVQAGLSVVAIVAVDIFFHFFYILTIPSDLKFANRLSDSALAGLAYSNLVYDWVKSAVLFGVVNTVARLDHLDPPQPPKCITALYVFGETHFDRGINDWLCKYVYDHIGGEHSAVIPELGASVATFAITTLWLGPCDIVYLWSFLNCFGLNFELWVQKLAEQRPLAGIEARLSEQMSRRVRAIFGAMNFWAIIMYNLVSLNSLEFTELVTRRLLLTGFPQTTLAILFVTYCGVQLVKERERTLALEEEQSQDKEKLE</sequence>
<feature type="compositionally biased region" description="Polar residues" evidence="7">
    <location>
        <begin position="502"/>
        <end position="522"/>
    </location>
</feature>
<dbReference type="Ensembl" id="ENSOCUT00000052909.1">
    <property type="protein sequence ID" value="ENSOCUP00000033162.1"/>
    <property type="gene ID" value="ENSOCUG00000013166.4"/>
</dbReference>
<feature type="region of interest" description="Disordered" evidence="7">
    <location>
        <begin position="464"/>
        <end position="541"/>
    </location>
</feature>
<evidence type="ECO:0000256" key="4">
    <source>
        <dbReference type="ARBA" id="ARBA00022989"/>
    </source>
</evidence>
<name>A0A5F9CHT8_RABIT</name>
<feature type="compositionally biased region" description="Polar residues" evidence="7">
    <location>
        <begin position="531"/>
        <end position="541"/>
    </location>
</feature>
<evidence type="ECO:0000256" key="7">
    <source>
        <dbReference type="SAM" id="MobiDB-lite"/>
    </source>
</evidence>
<feature type="coiled-coil region" evidence="6">
    <location>
        <begin position="151"/>
        <end position="178"/>
    </location>
</feature>
<keyword evidence="6" id="KW-0175">Coiled coil</keyword>
<evidence type="ECO:0000256" key="5">
    <source>
        <dbReference type="ARBA" id="ARBA00023136"/>
    </source>
</evidence>
<evidence type="ECO:0000256" key="3">
    <source>
        <dbReference type="ARBA" id="ARBA00022824"/>
    </source>
</evidence>
<dbReference type="GO" id="GO:0005789">
    <property type="term" value="C:endoplasmic reticulum membrane"/>
    <property type="evidence" value="ECO:0007669"/>
    <property type="project" value="UniProtKB-SubCell"/>
</dbReference>
<feature type="coiled-coil region" evidence="6">
    <location>
        <begin position="328"/>
        <end position="404"/>
    </location>
</feature>
<dbReference type="EMBL" id="AAGW02056079">
    <property type="status" value="NOT_ANNOTATED_CDS"/>
    <property type="molecule type" value="Genomic_DNA"/>
</dbReference>
<dbReference type="Pfam" id="PF03062">
    <property type="entry name" value="MBOAT"/>
    <property type="match status" value="1"/>
</dbReference>
<dbReference type="AlphaFoldDB" id="A0A5F9CHT8"/>
<keyword evidence="5 8" id="KW-0472">Membrane</keyword>
<evidence type="ECO:0000256" key="2">
    <source>
        <dbReference type="ARBA" id="ARBA00022692"/>
    </source>
</evidence>
<feature type="transmembrane region" description="Helical" evidence="8">
    <location>
        <begin position="725"/>
        <end position="747"/>
    </location>
</feature>
<dbReference type="EMBL" id="AAGW02056078">
    <property type="status" value="NOT_ANNOTATED_CDS"/>
    <property type="molecule type" value="Genomic_DNA"/>
</dbReference>
<feature type="compositionally biased region" description="Polar residues" evidence="7">
    <location>
        <begin position="283"/>
        <end position="297"/>
    </location>
</feature>